<keyword evidence="3" id="KW-1185">Reference proteome</keyword>
<gene>
    <name evidence="2" type="ORF">GGQ66_001404</name>
</gene>
<accession>A0A7W6P1I2</accession>
<dbReference type="RefSeq" id="WP_183790847.1">
    <property type="nucleotide sequence ID" value="NZ_JACIDU010000004.1"/>
</dbReference>
<dbReference type="Proteomes" id="UP000584824">
    <property type="component" value="Unassembled WGS sequence"/>
</dbReference>
<feature type="transmembrane region" description="Helical" evidence="1">
    <location>
        <begin position="164"/>
        <end position="184"/>
    </location>
</feature>
<evidence type="ECO:0000256" key="1">
    <source>
        <dbReference type="SAM" id="Phobius"/>
    </source>
</evidence>
<protein>
    <recommendedName>
        <fullName evidence="4">Yip1 domain-containing protein</fullName>
    </recommendedName>
</protein>
<name>A0A7W6P1I2_9HYPH</name>
<feature type="transmembrane region" description="Helical" evidence="1">
    <location>
        <begin position="12"/>
        <end position="33"/>
    </location>
</feature>
<feature type="transmembrane region" description="Helical" evidence="1">
    <location>
        <begin position="141"/>
        <end position="158"/>
    </location>
</feature>
<feature type="transmembrane region" description="Helical" evidence="1">
    <location>
        <begin position="98"/>
        <end position="120"/>
    </location>
</feature>
<feature type="transmembrane region" description="Helical" evidence="1">
    <location>
        <begin position="196"/>
        <end position="217"/>
    </location>
</feature>
<evidence type="ECO:0008006" key="4">
    <source>
        <dbReference type="Google" id="ProtNLM"/>
    </source>
</evidence>
<comment type="caution">
    <text evidence="2">The sequence shown here is derived from an EMBL/GenBank/DDBJ whole genome shotgun (WGS) entry which is preliminary data.</text>
</comment>
<feature type="transmembrane region" description="Helical" evidence="1">
    <location>
        <begin position="61"/>
        <end position="78"/>
    </location>
</feature>
<keyword evidence="1" id="KW-0472">Membrane</keyword>
<sequence length="219" mass="24357">MDFLNATRAIEQFAYELMLWVLFYPLTVIKVIINPGRMMDYVATESLKDEKEAYANAMRPALFLLVSLAIGALFVPLTPQEVAAISSSRMGKAITESLMALLLFRMVIFTFFPITGAVIYDLFTPGSINRDTLRLPFAQQCYIMAPYALVTSPCLILAGRGDVWAVGALGVAILWLLFAEMVFFRRRAQFGWPGTIFAAIMVFVIGELVSQTSIALLTM</sequence>
<keyword evidence="1" id="KW-1133">Transmembrane helix</keyword>
<evidence type="ECO:0000313" key="3">
    <source>
        <dbReference type="Proteomes" id="UP000584824"/>
    </source>
</evidence>
<dbReference type="AlphaFoldDB" id="A0A7W6P1I2"/>
<dbReference type="EMBL" id="JACIDU010000004">
    <property type="protein sequence ID" value="MBB4102861.1"/>
    <property type="molecule type" value="Genomic_DNA"/>
</dbReference>
<evidence type="ECO:0000313" key="2">
    <source>
        <dbReference type="EMBL" id="MBB4102861.1"/>
    </source>
</evidence>
<keyword evidence="1" id="KW-0812">Transmembrane</keyword>
<organism evidence="2 3">
    <name type="scientific">Allorhizobium borbori</name>
    <dbReference type="NCBI Taxonomy" id="485907"/>
    <lineage>
        <taxon>Bacteria</taxon>
        <taxon>Pseudomonadati</taxon>
        <taxon>Pseudomonadota</taxon>
        <taxon>Alphaproteobacteria</taxon>
        <taxon>Hyphomicrobiales</taxon>
        <taxon>Rhizobiaceae</taxon>
        <taxon>Rhizobium/Agrobacterium group</taxon>
        <taxon>Allorhizobium</taxon>
    </lineage>
</organism>
<proteinExistence type="predicted"/>
<reference evidence="2 3" key="1">
    <citation type="submission" date="2020-08" db="EMBL/GenBank/DDBJ databases">
        <title>Genomic Encyclopedia of Type Strains, Phase IV (KMG-IV): sequencing the most valuable type-strain genomes for metagenomic binning, comparative biology and taxonomic classification.</title>
        <authorList>
            <person name="Goeker M."/>
        </authorList>
    </citation>
    <scope>NUCLEOTIDE SEQUENCE [LARGE SCALE GENOMIC DNA]</scope>
    <source>
        <strain evidence="2 3">DSM 26385</strain>
    </source>
</reference>